<dbReference type="RefSeq" id="WP_087617171.1">
    <property type="nucleotide sequence ID" value="NZ_JAFBEY010000003.1"/>
</dbReference>
<gene>
    <name evidence="1" type="ORF">CBM15_08790</name>
</gene>
<organism evidence="1 2">
    <name type="scientific">Solibacillus kalamii</name>
    <dbReference type="NCBI Taxonomy" id="1748298"/>
    <lineage>
        <taxon>Bacteria</taxon>
        <taxon>Bacillati</taxon>
        <taxon>Bacillota</taxon>
        <taxon>Bacilli</taxon>
        <taxon>Bacillales</taxon>
        <taxon>Caryophanaceae</taxon>
        <taxon>Solibacillus</taxon>
    </lineage>
</organism>
<proteinExistence type="predicted"/>
<accession>A0ABX3ZHY1</accession>
<evidence type="ECO:0000313" key="1">
    <source>
        <dbReference type="EMBL" id="OUZ39342.1"/>
    </source>
</evidence>
<evidence type="ECO:0000313" key="2">
    <source>
        <dbReference type="Proteomes" id="UP000196594"/>
    </source>
</evidence>
<dbReference type="EMBL" id="NHNT01000004">
    <property type="protein sequence ID" value="OUZ39342.1"/>
    <property type="molecule type" value="Genomic_DNA"/>
</dbReference>
<name>A0ABX3ZHY1_9BACL</name>
<comment type="caution">
    <text evidence="1">The sequence shown here is derived from an EMBL/GenBank/DDBJ whole genome shotgun (WGS) entry which is preliminary data.</text>
</comment>
<protein>
    <submittedName>
        <fullName evidence="1">Uncharacterized protein</fullName>
    </submittedName>
</protein>
<sequence>MLYVRHTVGSRLFCETKEHEINPVKNSWEISFKTNKETANKLLKFRDELNIFYVEEDNQNQKTWFYSSEGDVHFLEDESKCIIICDHKTVYPV</sequence>
<reference evidence="1 2" key="1">
    <citation type="journal article" date="2017" name="Int. J. Syst. Evol. Microbiol.">
        <title>Solibacillus kalamii sp. nov., isolated from a high-efficiency particulate arrestance filter system used in the International Space Station.</title>
        <authorList>
            <person name="Checinska Sielaff A."/>
            <person name="Kumar R.M."/>
            <person name="Pal D."/>
            <person name="Mayilraj S."/>
            <person name="Venkateswaran K."/>
        </authorList>
    </citation>
    <scope>NUCLEOTIDE SEQUENCE [LARGE SCALE GENOMIC DNA]</scope>
    <source>
        <strain evidence="1 2">ISSFR-015</strain>
    </source>
</reference>
<dbReference type="Proteomes" id="UP000196594">
    <property type="component" value="Unassembled WGS sequence"/>
</dbReference>
<keyword evidence="2" id="KW-1185">Reference proteome</keyword>